<sequence length="24" mass="2720">KRSVKALPALPQRPTSFLPVTARW</sequence>
<feature type="non-terminal residue" evidence="1">
    <location>
        <position position="1"/>
    </location>
</feature>
<dbReference type="Proteomes" id="UP000028837">
    <property type="component" value="Unassembled WGS sequence"/>
</dbReference>
<organism evidence="1 2">
    <name type="scientific">Toxoplasma gondii GAB2-2007-GAL-DOM2</name>
    <dbReference type="NCBI Taxonomy" id="1130820"/>
    <lineage>
        <taxon>Eukaryota</taxon>
        <taxon>Sar</taxon>
        <taxon>Alveolata</taxon>
        <taxon>Apicomplexa</taxon>
        <taxon>Conoidasida</taxon>
        <taxon>Coccidia</taxon>
        <taxon>Eucoccidiorida</taxon>
        <taxon>Eimeriorina</taxon>
        <taxon>Sarcocystidae</taxon>
        <taxon>Toxoplasma</taxon>
    </lineage>
</organism>
<evidence type="ECO:0000313" key="1">
    <source>
        <dbReference type="EMBL" id="KFG45010.1"/>
    </source>
</evidence>
<gene>
    <name evidence="1" type="ORF">TGDOM2_228000B</name>
</gene>
<evidence type="ECO:0000313" key="2">
    <source>
        <dbReference type="Proteomes" id="UP000028837"/>
    </source>
</evidence>
<accession>A0A086KKU2</accession>
<dbReference type="VEuPathDB" id="ToxoDB:TGDOM2_228000B"/>
<proteinExistence type="predicted"/>
<dbReference type="EMBL" id="AHZU02000386">
    <property type="protein sequence ID" value="KFG45010.1"/>
    <property type="molecule type" value="Genomic_DNA"/>
</dbReference>
<dbReference type="AlphaFoldDB" id="A0A086KKU2"/>
<reference evidence="1 2" key="1">
    <citation type="submission" date="2014-02" db="EMBL/GenBank/DDBJ databases">
        <authorList>
            <person name="Sibley D."/>
            <person name="Venepally P."/>
            <person name="Karamycheva S."/>
            <person name="Hadjithomas M."/>
            <person name="Khan A."/>
            <person name="Brunk B."/>
            <person name="Roos D."/>
            <person name="Caler E."/>
            <person name="Lorenzi H."/>
        </authorList>
    </citation>
    <scope>NUCLEOTIDE SEQUENCE [LARGE SCALE GENOMIC DNA]</scope>
    <source>
        <strain evidence="1 2">GAB2-2007-GAL-DOM2</strain>
    </source>
</reference>
<comment type="caution">
    <text evidence="1">The sequence shown here is derived from an EMBL/GenBank/DDBJ whole genome shotgun (WGS) entry which is preliminary data.</text>
</comment>
<name>A0A086KKU2_TOXGO</name>
<protein>
    <submittedName>
        <fullName evidence="1">Putative splicing factor 3A subunit 2</fullName>
    </submittedName>
</protein>